<dbReference type="GeneID" id="19111470"/>
<name>M2MXV5_BAUPA</name>
<sequence length="89" mass="10096">MYRRSVMHSAFRSPTALAKTMIAQYRGLVLKARTFLAAHVEMLLALQTLLLLPSSCYRRHRHGHARLLYAGTRLGPVEAQRGFDLSMGR</sequence>
<evidence type="ECO:0000313" key="2">
    <source>
        <dbReference type="Proteomes" id="UP000011761"/>
    </source>
</evidence>
<dbReference type="HOGENOM" id="CLU_2454361_0_0_1"/>
<dbReference type="AlphaFoldDB" id="M2MXV5"/>
<proteinExistence type="predicted"/>
<reference evidence="1 2" key="1">
    <citation type="journal article" date="2012" name="PLoS Pathog.">
        <title>Diverse lifestyles and strategies of plant pathogenesis encoded in the genomes of eighteen Dothideomycetes fungi.</title>
        <authorList>
            <person name="Ohm R.A."/>
            <person name="Feau N."/>
            <person name="Henrissat B."/>
            <person name="Schoch C.L."/>
            <person name="Horwitz B.A."/>
            <person name="Barry K.W."/>
            <person name="Condon B.J."/>
            <person name="Copeland A.C."/>
            <person name="Dhillon B."/>
            <person name="Glaser F."/>
            <person name="Hesse C.N."/>
            <person name="Kosti I."/>
            <person name="LaButti K."/>
            <person name="Lindquist E.A."/>
            <person name="Lucas S."/>
            <person name="Salamov A.A."/>
            <person name="Bradshaw R.E."/>
            <person name="Ciuffetti L."/>
            <person name="Hamelin R.C."/>
            <person name="Kema G.H.J."/>
            <person name="Lawrence C."/>
            <person name="Scott J.A."/>
            <person name="Spatafora J.W."/>
            <person name="Turgeon B.G."/>
            <person name="de Wit P.J.G.M."/>
            <person name="Zhong S."/>
            <person name="Goodwin S.B."/>
            <person name="Grigoriev I.V."/>
        </authorList>
    </citation>
    <scope>NUCLEOTIDE SEQUENCE [LARGE SCALE GENOMIC DNA]</scope>
    <source>
        <strain evidence="1 2">UAMH 10762</strain>
    </source>
</reference>
<gene>
    <name evidence="1" type="ORF">BAUCODRAFT_314235</name>
</gene>
<keyword evidence="2" id="KW-1185">Reference proteome</keyword>
<accession>M2MXV5</accession>
<organism evidence="1 2">
    <name type="scientific">Baudoinia panamericana (strain UAMH 10762)</name>
    <name type="common">Angels' share fungus</name>
    <name type="synonym">Baudoinia compniacensis (strain UAMH 10762)</name>
    <dbReference type="NCBI Taxonomy" id="717646"/>
    <lineage>
        <taxon>Eukaryota</taxon>
        <taxon>Fungi</taxon>
        <taxon>Dikarya</taxon>
        <taxon>Ascomycota</taxon>
        <taxon>Pezizomycotina</taxon>
        <taxon>Dothideomycetes</taxon>
        <taxon>Dothideomycetidae</taxon>
        <taxon>Mycosphaerellales</taxon>
        <taxon>Teratosphaeriaceae</taxon>
        <taxon>Baudoinia</taxon>
    </lineage>
</organism>
<dbReference type="Proteomes" id="UP000011761">
    <property type="component" value="Unassembled WGS sequence"/>
</dbReference>
<dbReference type="EMBL" id="KB445564">
    <property type="protein sequence ID" value="EMC91090.1"/>
    <property type="molecule type" value="Genomic_DNA"/>
</dbReference>
<dbReference type="RefSeq" id="XP_007681570.1">
    <property type="nucleotide sequence ID" value="XM_007683380.1"/>
</dbReference>
<dbReference type="KEGG" id="bcom:BAUCODRAFT_314235"/>
<protein>
    <submittedName>
        <fullName evidence="1">Uncharacterized protein</fullName>
    </submittedName>
</protein>
<evidence type="ECO:0000313" key="1">
    <source>
        <dbReference type="EMBL" id="EMC91090.1"/>
    </source>
</evidence>